<organism evidence="2 3">
    <name type="scientific">Bicyclus anynana</name>
    <name type="common">Squinting bush brown butterfly</name>
    <dbReference type="NCBI Taxonomy" id="110368"/>
    <lineage>
        <taxon>Eukaryota</taxon>
        <taxon>Metazoa</taxon>
        <taxon>Ecdysozoa</taxon>
        <taxon>Arthropoda</taxon>
        <taxon>Hexapoda</taxon>
        <taxon>Insecta</taxon>
        <taxon>Pterygota</taxon>
        <taxon>Neoptera</taxon>
        <taxon>Endopterygota</taxon>
        <taxon>Lepidoptera</taxon>
        <taxon>Glossata</taxon>
        <taxon>Ditrysia</taxon>
        <taxon>Papilionoidea</taxon>
        <taxon>Nymphalidae</taxon>
        <taxon>Satyrinae</taxon>
        <taxon>Satyrini</taxon>
        <taxon>Mycalesina</taxon>
        <taxon>Bicyclus</taxon>
    </lineage>
</organism>
<reference evidence="3" key="1">
    <citation type="submission" date="2025-08" db="UniProtKB">
        <authorList>
            <consortium name="RefSeq"/>
        </authorList>
    </citation>
    <scope>IDENTIFICATION</scope>
</reference>
<accession>A0ABM3M6P5</accession>
<keyword evidence="2" id="KW-1185">Reference proteome</keyword>
<feature type="compositionally biased region" description="Acidic residues" evidence="1">
    <location>
        <begin position="147"/>
        <end position="169"/>
    </location>
</feature>
<name>A0ABM3M6P5_BICAN</name>
<protein>
    <submittedName>
        <fullName evidence="3">Uncharacterized protein LOC112051877</fullName>
    </submittedName>
</protein>
<evidence type="ECO:0000256" key="1">
    <source>
        <dbReference type="SAM" id="MobiDB-lite"/>
    </source>
</evidence>
<dbReference type="Proteomes" id="UP001652582">
    <property type="component" value="Chromosome 3"/>
</dbReference>
<evidence type="ECO:0000313" key="2">
    <source>
        <dbReference type="Proteomes" id="UP001652582"/>
    </source>
</evidence>
<gene>
    <name evidence="3" type="primary">LOC112051877</name>
</gene>
<dbReference type="GeneID" id="112051877"/>
<evidence type="ECO:0000313" key="3">
    <source>
        <dbReference type="RefSeq" id="XP_052747156.1"/>
    </source>
</evidence>
<sequence>MRPNSIPRMLKYSMKVCDILCKFNPQIRRKSNAMDLFRRLEARCAAEVDIYNEVDRQGLMQDLYPLYCFEQCRNWNESARKALQDTLLLPALIKPKREIGERVEVEVEQKVKKKKKKAASSDSSVVEIKSEEDTSTGEDGDKLRGEGEEDEEGEEEEEEEEKEEDEDEDRISNLFFCSVSTQTAKIDKNGNFILTKGAMKYYIYPSVKDTVFRNTEGEAKMEISPVLPSVTLTDASVSYREGSFERRLQVCTEEAGDGDSDYSFKSLKNRLSDFISSILNPKDPGVPTRNRGIQMLCKEVVCDEEDDCYTGYNSKLRELT</sequence>
<feature type="region of interest" description="Disordered" evidence="1">
    <location>
        <begin position="122"/>
        <end position="169"/>
    </location>
</feature>
<proteinExistence type="predicted"/>
<dbReference type="RefSeq" id="XP_052747156.1">
    <property type="nucleotide sequence ID" value="XM_052891196.1"/>
</dbReference>